<dbReference type="CDD" id="cd02859">
    <property type="entry name" value="E_set_AMPKbeta_like_N"/>
    <property type="match status" value="1"/>
</dbReference>
<dbReference type="InterPro" id="IPR032640">
    <property type="entry name" value="AMPK1_CBM"/>
</dbReference>
<organism evidence="4 5">
    <name type="scientific">Parasitella parasitica</name>
    <dbReference type="NCBI Taxonomy" id="35722"/>
    <lineage>
        <taxon>Eukaryota</taxon>
        <taxon>Fungi</taxon>
        <taxon>Fungi incertae sedis</taxon>
        <taxon>Mucoromycota</taxon>
        <taxon>Mucoromycotina</taxon>
        <taxon>Mucoromycetes</taxon>
        <taxon>Mucorales</taxon>
        <taxon>Mucorineae</taxon>
        <taxon>Mucoraceae</taxon>
        <taxon>Parasitella</taxon>
    </lineage>
</organism>
<reference evidence="4 5" key="1">
    <citation type="submission" date="2014-09" db="EMBL/GenBank/DDBJ databases">
        <authorList>
            <person name="Ellenberger Sabrina"/>
        </authorList>
    </citation>
    <scope>NUCLEOTIDE SEQUENCE [LARGE SCALE GENOMIC DNA]</scope>
    <source>
        <strain evidence="4 5">CBS 412.66</strain>
    </source>
</reference>
<dbReference type="PANTHER" id="PTHR10343">
    <property type="entry name" value="5'-AMP-ACTIVATED PROTEIN KINASE , BETA SUBUNIT"/>
    <property type="match status" value="1"/>
</dbReference>
<dbReference type="GO" id="GO:0019901">
    <property type="term" value="F:protein kinase binding"/>
    <property type="evidence" value="ECO:0007669"/>
    <property type="project" value="TreeGrafter"/>
</dbReference>
<feature type="compositionally biased region" description="Basic and acidic residues" evidence="2">
    <location>
        <begin position="91"/>
        <end position="101"/>
    </location>
</feature>
<feature type="compositionally biased region" description="Low complexity" evidence="2">
    <location>
        <begin position="80"/>
        <end position="89"/>
    </location>
</feature>
<dbReference type="GO" id="GO:0007165">
    <property type="term" value="P:signal transduction"/>
    <property type="evidence" value="ECO:0007669"/>
    <property type="project" value="TreeGrafter"/>
</dbReference>
<evidence type="ECO:0000256" key="1">
    <source>
        <dbReference type="ARBA" id="ARBA00010926"/>
    </source>
</evidence>
<accession>A0A0B7N7F0</accession>
<dbReference type="GO" id="GO:0005634">
    <property type="term" value="C:nucleus"/>
    <property type="evidence" value="ECO:0007669"/>
    <property type="project" value="TreeGrafter"/>
</dbReference>
<keyword evidence="5" id="KW-1185">Reference proteome</keyword>
<dbReference type="Gene3D" id="2.60.40.10">
    <property type="entry name" value="Immunoglobulins"/>
    <property type="match status" value="1"/>
</dbReference>
<dbReference type="GO" id="GO:0005737">
    <property type="term" value="C:cytoplasm"/>
    <property type="evidence" value="ECO:0007669"/>
    <property type="project" value="TreeGrafter"/>
</dbReference>
<dbReference type="OrthoDB" id="5873279at2759"/>
<sequence length="266" mass="29905">MRDWLALPINANAGGNSAKNIGDGSDEGIILDQDDYRCDGMHKNKSIQVKNKGLGEELPTWLSVLKLFGITTDIQKKSSRSSSASPSSNKKTREPKPRIEQEPEIDASNDEIIANDFEQQCHNNEHDEVTHMQRTLSSSSIASSTDTDNSTPASSEIMRLSTPSKYYHAMAMSETSNVKICWNHGGKKVQVTGEFDNWSVSVDLEQDTDKPHCHFAEVPMDLSRDIEFKFIVDGEWRYANDLPHRTDWRGNINNVVYKKENLTATN</sequence>
<proteinExistence type="inferred from homology"/>
<dbReference type="InterPro" id="IPR014756">
    <property type="entry name" value="Ig_E-set"/>
</dbReference>
<dbReference type="Pfam" id="PF16561">
    <property type="entry name" value="AMPK1_CBM"/>
    <property type="match status" value="1"/>
</dbReference>
<dbReference type="EMBL" id="LN726018">
    <property type="protein sequence ID" value="CEP11343.1"/>
    <property type="molecule type" value="Genomic_DNA"/>
</dbReference>
<feature type="domain" description="AMP-activated protein kinase glycogen-binding" evidence="3">
    <location>
        <begin position="178"/>
        <end position="257"/>
    </location>
</feature>
<dbReference type="PANTHER" id="PTHR10343:SF84">
    <property type="entry name" value="5'-AMP-ACTIVATED PROTEIN KINASE SUBUNIT BETA-1"/>
    <property type="match status" value="1"/>
</dbReference>
<dbReference type="InterPro" id="IPR013783">
    <property type="entry name" value="Ig-like_fold"/>
</dbReference>
<gene>
    <name evidence="4" type="primary">PARPA_05168.1 scaffold 16505</name>
</gene>
<dbReference type="Proteomes" id="UP000054107">
    <property type="component" value="Unassembled WGS sequence"/>
</dbReference>
<dbReference type="STRING" id="35722.A0A0B7N7F0"/>
<evidence type="ECO:0000259" key="3">
    <source>
        <dbReference type="Pfam" id="PF16561"/>
    </source>
</evidence>
<dbReference type="SUPFAM" id="SSF81296">
    <property type="entry name" value="E set domains"/>
    <property type="match status" value="1"/>
</dbReference>
<evidence type="ECO:0000256" key="2">
    <source>
        <dbReference type="SAM" id="MobiDB-lite"/>
    </source>
</evidence>
<dbReference type="InterPro" id="IPR050827">
    <property type="entry name" value="CRP1_MDG1_kinase"/>
</dbReference>
<evidence type="ECO:0000313" key="4">
    <source>
        <dbReference type="EMBL" id="CEP11343.1"/>
    </source>
</evidence>
<feature type="region of interest" description="Disordered" evidence="2">
    <location>
        <begin position="75"/>
        <end position="105"/>
    </location>
</feature>
<evidence type="ECO:0000313" key="5">
    <source>
        <dbReference type="Proteomes" id="UP000054107"/>
    </source>
</evidence>
<feature type="region of interest" description="Disordered" evidence="2">
    <location>
        <begin position="129"/>
        <end position="157"/>
    </location>
</feature>
<dbReference type="AlphaFoldDB" id="A0A0B7N7F0"/>
<feature type="compositionally biased region" description="Low complexity" evidence="2">
    <location>
        <begin position="135"/>
        <end position="151"/>
    </location>
</feature>
<protein>
    <recommendedName>
        <fullName evidence="3">AMP-activated protein kinase glycogen-binding domain-containing protein</fullName>
    </recommendedName>
</protein>
<name>A0A0B7N7F0_9FUNG</name>
<comment type="similarity">
    <text evidence="1">Belongs to the 5'-AMP-activated protein kinase beta subunit family.</text>
</comment>
<dbReference type="GO" id="GO:0031588">
    <property type="term" value="C:nucleotide-activated protein kinase complex"/>
    <property type="evidence" value="ECO:0007669"/>
    <property type="project" value="TreeGrafter"/>
</dbReference>